<feature type="transmembrane region" description="Helical" evidence="2">
    <location>
        <begin position="6"/>
        <end position="23"/>
    </location>
</feature>
<reference evidence="3" key="1">
    <citation type="submission" date="2021-02" db="EMBL/GenBank/DDBJ databases">
        <authorList>
            <person name="Steward A R."/>
        </authorList>
    </citation>
    <scope>NUCLEOTIDE SEQUENCE</scope>
</reference>
<keyword evidence="2" id="KW-1133">Transmembrane helix</keyword>
<dbReference type="Proteomes" id="UP000663880">
    <property type="component" value="Unassembled WGS sequence"/>
</dbReference>
<name>A0A821QSP7_9NEOP</name>
<protein>
    <submittedName>
        <fullName evidence="3">Uncharacterized protein</fullName>
    </submittedName>
</protein>
<evidence type="ECO:0000256" key="2">
    <source>
        <dbReference type="SAM" id="Phobius"/>
    </source>
</evidence>
<comment type="caution">
    <text evidence="3">The sequence shown here is derived from an EMBL/GenBank/DDBJ whole genome shotgun (WGS) entry which is preliminary data.</text>
</comment>
<proteinExistence type="predicted"/>
<gene>
    <name evidence="3" type="ORF">PMACD_LOCUS4925</name>
</gene>
<sequence length="159" mass="18273">MQTGVIIIFVINILLIEGIMILTKYEAEASTIDQESNPLSMTNFDKSQERFTEFKSLDREENDSSYETENDRKTDEKIKKPCSMVVLSHIQNPSLQSLLRKYRYDANGILIPSSVKYFIKMPQGLKSSPLLVPLNDKSYSPLGSFVRYYKEVPPIPQAW</sequence>
<keyword evidence="4" id="KW-1185">Reference proteome</keyword>
<evidence type="ECO:0000313" key="3">
    <source>
        <dbReference type="EMBL" id="CAF4826256.1"/>
    </source>
</evidence>
<keyword evidence="2" id="KW-0472">Membrane</keyword>
<dbReference type="EMBL" id="CAJOBZ010000009">
    <property type="protein sequence ID" value="CAF4826256.1"/>
    <property type="molecule type" value="Genomic_DNA"/>
</dbReference>
<accession>A0A821QSP7</accession>
<organism evidence="3 4">
    <name type="scientific">Pieris macdunnoughi</name>
    <dbReference type="NCBI Taxonomy" id="345717"/>
    <lineage>
        <taxon>Eukaryota</taxon>
        <taxon>Metazoa</taxon>
        <taxon>Ecdysozoa</taxon>
        <taxon>Arthropoda</taxon>
        <taxon>Hexapoda</taxon>
        <taxon>Insecta</taxon>
        <taxon>Pterygota</taxon>
        <taxon>Neoptera</taxon>
        <taxon>Endopterygota</taxon>
        <taxon>Lepidoptera</taxon>
        <taxon>Glossata</taxon>
        <taxon>Ditrysia</taxon>
        <taxon>Papilionoidea</taxon>
        <taxon>Pieridae</taxon>
        <taxon>Pierinae</taxon>
        <taxon>Pieris</taxon>
    </lineage>
</organism>
<evidence type="ECO:0000256" key="1">
    <source>
        <dbReference type="SAM" id="MobiDB-lite"/>
    </source>
</evidence>
<evidence type="ECO:0000313" key="4">
    <source>
        <dbReference type="Proteomes" id="UP000663880"/>
    </source>
</evidence>
<dbReference type="OrthoDB" id="7319162at2759"/>
<keyword evidence="2" id="KW-0812">Transmembrane</keyword>
<dbReference type="AlphaFoldDB" id="A0A821QSP7"/>
<feature type="region of interest" description="Disordered" evidence="1">
    <location>
        <begin position="53"/>
        <end position="75"/>
    </location>
</feature>